<evidence type="ECO:0000256" key="9">
    <source>
        <dbReference type="ARBA" id="ARBA00022853"/>
    </source>
</evidence>
<accession>A0A0R3SYI1</accession>
<keyword evidence="2" id="KW-0678">Repressor</keyword>
<dbReference type="InterPro" id="IPR011011">
    <property type="entry name" value="Znf_FYVE_PHD"/>
</dbReference>
<keyword evidence="4" id="KW-0597">Phosphoprotein</keyword>
<dbReference type="PANTHER" id="PTHR12247">
    <property type="entry name" value="POLYCOMB GROUP PROTEIN"/>
    <property type="match status" value="1"/>
</dbReference>
<feature type="region of interest" description="Disordered" evidence="12">
    <location>
        <begin position="305"/>
        <end position="325"/>
    </location>
</feature>
<evidence type="ECO:0000256" key="7">
    <source>
        <dbReference type="ARBA" id="ARBA00022833"/>
    </source>
</evidence>
<organism evidence="18">
    <name type="scientific">Hymenolepis diminuta</name>
    <name type="common">Rat tapeworm</name>
    <dbReference type="NCBI Taxonomy" id="6216"/>
    <lineage>
        <taxon>Eukaryota</taxon>
        <taxon>Metazoa</taxon>
        <taxon>Spiralia</taxon>
        <taxon>Lophotrochozoa</taxon>
        <taxon>Platyhelminthes</taxon>
        <taxon>Cestoda</taxon>
        <taxon>Eucestoda</taxon>
        <taxon>Cyclophyllidea</taxon>
        <taxon>Hymenolepididae</taxon>
        <taxon>Hymenolepis</taxon>
    </lineage>
</organism>
<keyword evidence="3" id="KW-1017">Isopeptide bond</keyword>
<dbReference type="GO" id="GO:0003677">
    <property type="term" value="F:DNA binding"/>
    <property type="evidence" value="ECO:0007669"/>
    <property type="project" value="InterPro"/>
</dbReference>
<feature type="compositionally biased region" description="Polar residues" evidence="12">
    <location>
        <begin position="1086"/>
        <end position="1104"/>
    </location>
</feature>
<dbReference type="SMART" id="SM00454">
    <property type="entry name" value="SAM"/>
    <property type="match status" value="1"/>
</dbReference>
<dbReference type="GO" id="GO:0045892">
    <property type="term" value="P:negative regulation of DNA-templated transcription"/>
    <property type="evidence" value="ECO:0007669"/>
    <property type="project" value="TreeGrafter"/>
</dbReference>
<dbReference type="WBParaSite" id="HDID_0001082601-mRNA-1">
    <property type="protein sequence ID" value="HDID_0001082601-mRNA-1"/>
    <property type="gene ID" value="HDID_0001082601"/>
</dbReference>
<dbReference type="PROSITE" id="PS50105">
    <property type="entry name" value="SAM_DOMAIN"/>
    <property type="match status" value="1"/>
</dbReference>
<evidence type="ECO:0000313" key="16">
    <source>
        <dbReference type="EMBL" id="VDL64097.1"/>
    </source>
</evidence>
<dbReference type="Proteomes" id="UP000274504">
    <property type="component" value="Unassembled WGS sequence"/>
</dbReference>
<dbReference type="GO" id="GO:0008270">
    <property type="term" value="F:zinc ion binding"/>
    <property type="evidence" value="ECO:0007669"/>
    <property type="project" value="UniProtKB-KW"/>
</dbReference>
<reference evidence="16 17" key="2">
    <citation type="submission" date="2018-11" db="EMBL/GenBank/DDBJ databases">
        <authorList>
            <consortium name="Pathogen Informatics"/>
        </authorList>
    </citation>
    <scope>NUCLEOTIDE SEQUENCE [LARGE SCALE GENOMIC DNA]</scope>
</reference>
<keyword evidence="5" id="KW-0479">Metal-binding</keyword>
<dbReference type="InterPro" id="IPR013083">
    <property type="entry name" value="Znf_RING/FYVE/PHD"/>
</dbReference>
<feature type="region of interest" description="Disordered" evidence="12">
    <location>
        <begin position="411"/>
        <end position="433"/>
    </location>
</feature>
<evidence type="ECO:0000313" key="17">
    <source>
        <dbReference type="Proteomes" id="UP000274504"/>
    </source>
</evidence>
<evidence type="ECO:0000256" key="10">
    <source>
        <dbReference type="ARBA" id="ARBA00023242"/>
    </source>
</evidence>
<feature type="domain" description="PHD-type" evidence="13">
    <location>
        <begin position="998"/>
        <end position="1052"/>
    </location>
</feature>
<dbReference type="PROSITE" id="PS52014">
    <property type="entry name" value="SAMD1_WH"/>
    <property type="match status" value="1"/>
</dbReference>
<dbReference type="Pfam" id="PF21524">
    <property type="entry name" value="SAMD1_WH"/>
    <property type="match status" value="1"/>
</dbReference>
<evidence type="ECO:0000256" key="2">
    <source>
        <dbReference type="ARBA" id="ARBA00022491"/>
    </source>
</evidence>
<dbReference type="PANTHER" id="PTHR12247:SF139">
    <property type="entry name" value="ATHERIN-RELATED"/>
    <property type="match status" value="1"/>
</dbReference>
<evidence type="ECO:0000313" key="18">
    <source>
        <dbReference type="WBParaSite" id="HDID_0001082601-mRNA-1"/>
    </source>
</evidence>
<feature type="compositionally biased region" description="Polar residues" evidence="12">
    <location>
        <begin position="608"/>
        <end position="622"/>
    </location>
</feature>
<dbReference type="Pfam" id="PF00628">
    <property type="entry name" value="PHD"/>
    <property type="match status" value="1"/>
</dbReference>
<keyword evidence="8" id="KW-0832">Ubl conjugation</keyword>
<proteinExistence type="predicted"/>
<sequence length="1254" mass="137190">MSGQHGNRPGPVFTPFFPNTTFTTFQSPFSGPTSVVPCITSPNGGTIFQGPGGQFPFNMTGSMLLTQPQSIINGTPISYQHFNHPVSVANSSNGTTVVLTANDMCISSSGQLPIFQNGAIVSIASSNNTQTTSVSMNNNINNNSVVDSTAPSIKCKPEVKPVVPLGTVANSNSAPESNIANLEKAQFYRDFILEAIDKLRDRKARPDMERISCLLRRQHNIQPSDTQICLTRLAETGSILCVDYKGNLSYRNPAKWRKTATSAVGIANKPNISKRLIEAVRSLIPEGGDKSQSFTIFQIEQAIKNQKPPQNSEGENDSNAPTNTLLPELTGSGLKISLDKEVNYGGLAKLHDGRYVLDEHGEKKHRSIMFNFNRRPFSGKLAANGTFGKPPIAPALDSVGGKPYSVFSLTPGRPLARRPPISTGKRGRPPSIKNKKMLTSCSQQPILPAPSDSMLEKRMKLESVPVTPTQTTTFVPIDGTVMVSATPMQTLSLTPAQQVTPQVSVSGGPNAAPTAAMMMYPGIYSHPTTTLFAVTPETTSLVGSTFQPTDAAGATLPVTLNTSNTVVANSATPTGSIVVVRPTATLATTTVTTPAKETQKPVVAITSIKPSPSEESSQTPGPSKNEEICCRCQQNAGGDAFLVCQDCGINVKGQKCVEQVNTLQSNQAVSLSRKQVASNCQGQTQLKDSLSVIRSHSPFAQRPYPYAIQPFSKLQISKGWVDNLDDYFSPESTPTEDYMWNSNFFGHSSVSQLTYTLVYLLGKILCIQSGVELFKLHIWDSLKFIQLRKARKSVYDFDLFYPIPTDFNKALKERIENKAFFIVLDHVLMRKDVGLLIKHSLKNNHQKCLVCYHALLLQKRNMLIVTRLNQMRWTERYFLSWTNCLPSAVFLPEPLSEVALDIVIRDIQVVLTSLKRYLIRSSSPIGINIWDLFIKGQRPKEISQKPQTTAPINQITEVDLCNLPLDLSVQGSAHPKCLDFSPEATAAARQNNWQCANCKPCSICKVQKPESVMLICDACDKGYHDTCHNPAVTDRKSADQTAPWICSSCQGLGYHVKQDEPKIEQEEIISVLPPGSEVPSLLPTAAPTSETVSKVDDTQTNPTAKVEKSTSAEVASCTDEIPEESELGKSKTKTSPSKEASTSTVENQEQMEVDDSLPPNMGTPHHDILEIPIINTRPENVRRWTASQVADWLKEQGNYEREADIFRENEIDGCALMLLKDYNLLIDAKIKIGPAVKILEKVRLLQASVGSRGL</sequence>
<feature type="domain" description="SAMD1-like winged helix (WH)" evidence="15">
    <location>
        <begin position="180"/>
        <end position="256"/>
    </location>
</feature>
<protein>
    <submittedName>
        <fullName evidence="18">Atherin</fullName>
    </submittedName>
</protein>
<evidence type="ECO:0000256" key="4">
    <source>
        <dbReference type="ARBA" id="ARBA00022553"/>
    </source>
</evidence>
<dbReference type="GO" id="GO:0042393">
    <property type="term" value="F:histone binding"/>
    <property type="evidence" value="ECO:0007669"/>
    <property type="project" value="TreeGrafter"/>
</dbReference>
<evidence type="ECO:0000259" key="14">
    <source>
        <dbReference type="PROSITE" id="PS50105"/>
    </source>
</evidence>
<gene>
    <name evidence="16" type="ORF">HDID_LOCUS10824</name>
</gene>
<dbReference type="InterPro" id="IPR001965">
    <property type="entry name" value="Znf_PHD"/>
</dbReference>
<dbReference type="OrthoDB" id="10004495at2759"/>
<dbReference type="SMART" id="SM00249">
    <property type="entry name" value="PHD"/>
    <property type="match status" value="1"/>
</dbReference>
<keyword evidence="6 11" id="KW-0863">Zinc-finger</keyword>
<dbReference type="GO" id="GO:0003682">
    <property type="term" value="F:chromatin binding"/>
    <property type="evidence" value="ECO:0007669"/>
    <property type="project" value="TreeGrafter"/>
</dbReference>
<dbReference type="Gene3D" id="1.10.150.50">
    <property type="entry name" value="Transcription Factor, Ets-1"/>
    <property type="match status" value="1"/>
</dbReference>
<keyword evidence="7" id="KW-0862">Zinc</keyword>
<dbReference type="InterPro" id="IPR050548">
    <property type="entry name" value="PcG_chromatin_remod_factors"/>
</dbReference>
<evidence type="ECO:0000259" key="15">
    <source>
        <dbReference type="PROSITE" id="PS52014"/>
    </source>
</evidence>
<dbReference type="InterPro" id="IPR001660">
    <property type="entry name" value="SAM"/>
</dbReference>
<dbReference type="InterPro" id="IPR019787">
    <property type="entry name" value="Znf_PHD-finger"/>
</dbReference>
<dbReference type="InterPro" id="IPR048589">
    <property type="entry name" value="SAMD1-like_WH"/>
</dbReference>
<name>A0A0R3SYI1_HYMDI</name>
<keyword evidence="10" id="KW-0539">Nucleus</keyword>
<evidence type="ECO:0000256" key="6">
    <source>
        <dbReference type="ARBA" id="ARBA00022771"/>
    </source>
</evidence>
<evidence type="ECO:0000256" key="5">
    <source>
        <dbReference type="ARBA" id="ARBA00022723"/>
    </source>
</evidence>
<dbReference type="SUPFAM" id="SSF57903">
    <property type="entry name" value="FYVE/PHD zinc finger"/>
    <property type="match status" value="1"/>
</dbReference>
<evidence type="ECO:0000256" key="3">
    <source>
        <dbReference type="ARBA" id="ARBA00022499"/>
    </source>
</evidence>
<comment type="subcellular location">
    <subcellularLocation>
        <location evidence="1">Nucleus</location>
    </subcellularLocation>
</comment>
<dbReference type="InterPro" id="IPR013761">
    <property type="entry name" value="SAM/pointed_sf"/>
</dbReference>
<feature type="compositionally biased region" description="Polar residues" evidence="12">
    <location>
        <begin position="1133"/>
        <end position="1148"/>
    </location>
</feature>
<evidence type="ECO:0000256" key="8">
    <source>
        <dbReference type="ARBA" id="ARBA00022843"/>
    </source>
</evidence>
<evidence type="ECO:0000256" key="12">
    <source>
        <dbReference type="SAM" id="MobiDB-lite"/>
    </source>
</evidence>
<dbReference type="GO" id="GO:0005634">
    <property type="term" value="C:nucleus"/>
    <property type="evidence" value="ECO:0007669"/>
    <property type="project" value="UniProtKB-SubCell"/>
</dbReference>
<feature type="region of interest" description="Disordered" evidence="12">
    <location>
        <begin position="605"/>
        <end position="625"/>
    </location>
</feature>
<dbReference type="GO" id="GO:0006325">
    <property type="term" value="P:chromatin organization"/>
    <property type="evidence" value="ECO:0007669"/>
    <property type="project" value="UniProtKB-KW"/>
</dbReference>
<feature type="domain" description="SAM" evidence="14">
    <location>
        <begin position="1184"/>
        <end position="1248"/>
    </location>
</feature>
<evidence type="ECO:0000259" key="13">
    <source>
        <dbReference type="PROSITE" id="PS50016"/>
    </source>
</evidence>
<dbReference type="SUPFAM" id="SSF47769">
    <property type="entry name" value="SAM/Pointed domain"/>
    <property type="match status" value="1"/>
</dbReference>
<feature type="region of interest" description="Disordered" evidence="12">
    <location>
        <begin position="1072"/>
        <end position="1163"/>
    </location>
</feature>
<dbReference type="Pfam" id="PF07647">
    <property type="entry name" value="SAM_2"/>
    <property type="match status" value="1"/>
</dbReference>
<dbReference type="STRING" id="6216.A0A0R3SYI1"/>
<dbReference type="AlphaFoldDB" id="A0A0R3SYI1"/>
<evidence type="ECO:0000256" key="1">
    <source>
        <dbReference type="ARBA" id="ARBA00004123"/>
    </source>
</evidence>
<dbReference type="PROSITE" id="PS50016">
    <property type="entry name" value="ZF_PHD_2"/>
    <property type="match status" value="1"/>
</dbReference>
<dbReference type="EMBL" id="UYSG01011977">
    <property type="protein sequence ID" value="VDL64097.1"/>
    <property type="molecule type" value="Genomic_DNA"/>
</dbReference>
<keyword evidence="9" id="KW-0156">Chromatin regulator</keyword>
<dbReference type="Gene3D" id="3.30.40.10">
    <property type="entry name" value="Zinc/RING finger domain, C3HC4 (zinc finger)"/>
    <property type="match status" value="1"/>
</dbReference>
<reference evidence="18" key="1">
    <citation type="submission" date="2017-02" db="UniProtKB">
        <authorList>
            <consortium name="WormBaseParasite"/>
        </authorList>
    </citation>
    <scope>IDENTIFICATION</scope>
</reference>
<evidence type="ECO:0000256" key="11">
    <source>
        <dbReference type="PROSITE-ProRule" id="PRU00146"/>
    </source>
</evidence>